<feature type="compositionally biased region" description="Low complexity" evidence="10">
    <location>
        <begin position="100"/>
        <end position="110"/>
    </location>
</feature>
<dbReference type="PROSITE" id="PS50847">
    <property type="entry name" value="GRAM_POS_ANCHORING"/>
    <property type="match status" value="1"/>
</dbReference>
<feature type="compositionally biased region" description="Polar residues" evidence="10">
    <location>
        <begin position="2256"/>
        <end position="2271"/>
    </location>
</feature>
<dbReference type="Gene3D" id="6.10.140.660">
    <property type="match status" value="1"/>
</dbReference>
<evidence type="ECO:0000256" key="10">
    <source>
        <dbReference type="SAM" id="MobiDB-lite"/>
    </source>
</evidence>
<dbReference type="InterPro" id="IPR008979">
    <property type="entry name" value="Galactose-bd-like_sf"/>
</dbReference>
<dbReference type="Pfam" id="PF17995">
    <property type="entry name" value="GH101_N"/>
    <property type="match status" value="1"/>
</dbReference>
<evidence type="ECO:0000256" key="1">
    <source>
        <dbReference type="ARBA" id="ARBA00008764"/>
    </source>
</evidence>
<name>A0ABU5FWH3_9STRE</name>
<dbReference type="Gene3D" id="2.60.120.260">
    <property type="entry name" value="Galactose-binding domain-like"/>
    <property type="match status" value="3"/>
</dbReference>
<comment type="similarity">
    <text evidence="1 9">Belongs to the peptidase S1B family.</text>
</comment>
<dbReference type="Pfam" id="PF17974">
    <property type="entry name" value="GalBD_like"/>
    <property type="match status" value="1"/>
</dbReference>
<dbReference type="InterPro" id="IPR000421">
    <property type="entry name" value="FA58C"/>
</dbReference>
<feature type="region of interest" description="Disordered" evidence="10">
    <location>
        <begin position="2241"/>
        <end position="2316"/>
    </location>
</feature>
<dbReference type="Proteomes" id="UP001280591">
    <property type="component" value="Unassembled WGS sequence"/>
</dbReference>
<dbReference type="NCBIfam" id="NF040533">
    <property type="entry name" value="endo_SpGH101"/>
    <property type="match status" value="1"/>
</dbReference>
<dbReference type="InterPro" id="IPR040575">
    <property type="entry name" value="GH101_N"/>
</dbReference>
<feature type="compositionally biased region" description="Pro residues" evidence="10">
    <location>
        <begin position="2005"/>
        <end position="2015"/>
    </location>
</feature>
<evidence type="ECO:0000256" key="9">
    <source>
        <dbReference type="RuleBase" id="RU004296"/>
    </source>
</evidence>
<keyword evidence="3" id="KW-0964">Secreted</keyword>
<organism evidence="12 13">
    <name type="scientific">Streptococcus fermentans</name>
    <dbReference type="NCBI Taxonomy" id="3095082"/>
    <lineage>
        <taxon>Bacteria</taxon>
        <taxon>Bacillati</taxon>
        <taxon>Bacillota</taxon>
        <taxon>Bacilli</taxon>
        <taxon>Lactobacillales</taxon>
        <taxon>Streptococcaceae</taxon>
        <taxon>Streptococcus</taxon>
    </lineage>
</organism>
<comment type="caution">
    <text evidence="12">The sequence shown here is derived from an EMBL/GenBank/DDBJ whole genome shotgun (WGS) entry which is preliminary data.</text>
</comment>
<evidence type="ECO:0000256" key="7">
    <source>
        <dbReference type="ARBA" id="ARBA00022825"/>
    </source>
</evidence>
<feature type="compositionally biased region" description="Basic and acidic residues" evidence="10">
    <location>
        <begin position="370"/>
        <end position="445"/>
    </location>
</feature>
<feature type="compositionally biased region" description="Basic and acidic residues" evidence="10">
    <location>
        <begin position="84"/>
        <end position="99"/>
    </location>
</feature>
<dbReference type="Gene3D" id="2.60.120.870">
    <property type="match status" value="1"/>
</dbReference>
<dbReference type="Pfam" id="PF12905">
    <property type="entry name" value="Glyco_hydro_101"/>
    <property type="match status" value="1"/>
</dbReference>
<evidence type="ECO:0000256" key="3">
    <source>
        <dbReference type="ARBA" id="ARBA00022525"/>
    </source>
</evidence>
<keyword evidence="8" id="KW-0572">Peptidoglycan-anchor</keyword>
<feature type="region of interest" description="Disordered" evidence="10">
    <location>
        <begin position="370"/>
        <end position="457"/>
    </location>
</feature>
<sequence>MDKGLFEKRCKYSIRKFSLGVASVMIGAAFFGTSTVLADSAQTGSTATMPADLATALANAKEDDGHDFEAPKPGEDQGSPEVTEGPKTEEELLAKEKETATATSSAASDTLPEELRGKLDKAEENGRTASKEELEKEDKSLVPEEVAKTKNGVLNYGATVEIKSSAGLGSGIVIGENLVLSVSHNFIKDVPDGNNRKVADNVESDDDVYTISYQGAPDVKFSKNDVKHWDREGFLKGYKNDLAIVKLRTPLANAPVEVTDKPATTKVGDKVHVFGYPKGELDPILNTTVEDINNHGEGVRGISYQGSEPGASGGGIFDENGKLIGIHQNGVSGKRSGGILFSPAQLEWIQNYIKGIETTKPAGLDALDKQVEDKEEKPKEDKPKEDKPKAETPAENKPAENKPAENKPAENKPAENKPAENKPAENKPTESKEVTPEWKTVENKDQQGTVTIREENGVRYNQLASTAQNDNGKKPALFEKDGLTVDANGNATVDLTFKEESETGKSRFGVFMKFKDTDNNVFVGYDQGGWFWEYKSNGSGLWYQGGRVAAPVNGSENHLTISLKSDGQLNATNNDVKLFDTVTLPSAVNDKLKDEKKIVLKAGTYNSSERTIVNVKTDDQEGVKNDQEAAEKEKGDTVDDSNVKYDTIESTVLKAVIDQAFPRIKEYVLNGNKLPGQVQPINQVVINKHAVTPEVTYKKVNATTAEYEMKLRDEENLINADMTVRLQVVDNQLHFDVTKIVNHNQVTPGQKIDDERKLLSSISFLGNALVSVSSDQAGAKFDGATMSNNTHVSGDDHIEVTNPMKELAKGYMYGFVSTDKLAAGVWSNSQNSYGGGSYDWTRLTAYKNTIGNANYVEIHSSEWQWEKAHNGVVFPAYTQELPSAKVVITEDANADHKVDWQDGAIAYRSIMNNPQGWEKVKDITAYRIAMNFGSQAQNPFLMTLDGIKKINLHTDGLGQGVLLKGYGSEGHDSGHLNYADIGKRIGGVEDFKTLIEKAKKYGAHLGIHVNASETYPESKYFNEDILRKNADGSYSYGWNWLDQGINIDAGYDLAHGRLARWEELKKELGEGLDFIYVDVWGNGQSGDNGAWATHVIAKEINKQGWRFAIEWGHGGEYDSTFQHWAADLTYGGYTNKGINSAITRFIRNHQKDSWVGDYRSYGGAADYPLLGGYSMKDFEGWQGRSDYNGYVTNLFAHDVMTKYFQHFTVSKWEDGKPVTMTDNGSTYKWTPEMKVELVDAANNKVVVTRKSNDVNSPQYRERIVTLNDRVIQDGSAYLTPWNWDANGNKLESDKEKMYYFNTEAGATTWTLPSDWANGKVYLYKLTDQGKTEEKEVAVKDGKITLDLTANQPYVLYRSKQTNPEMSWSEGMHIYDQGFNSESLDHWKISGDASKAEIVKSQGANQMLRIQGNKEKVSLTQKLTGLKPNTKYAVYVGVDNRSNAKASITVNTGEKEVTNYTNKSLALNYVKAYAHNTRRSNATVDNTSYFQNMYAFFTTGSDVSNVTLTLSREAGDEATYFDEIRTFENESNMYGDGHDTATGVFKQDFENVGQGIFPFVIGGIEGVEDNRTHLSEKHGPYTQRDWNGKKVDDVIEGNWSLKTNGLVSRRNLVYQTIPQNFRFEAGKTYRITFDYEAGSDNTYAFVVGKGEFQSGQASNLEMHELPNTWTDSKKAKRATFLVTGAETGDTWVGIYSTGNASNTRGDSGGNANFRGYNDFIMDRLQIEEIVLTGKMMTENAVKNYLPTVAMTNYTKETMDALKEAVFNLSQADDDISVEEAKSEIAKVNALKDALVMKKTALVADDFASLTAPAQAGEGLENAFDGNVSSLWHTSWSGGDVGKPATMVLKEPTEITGFRYVPRGSGSNGNLRDVTLVVTDETGKEHTFNATNWANNNKPKDIDFGKTIKAKKIVLTGTRTYGDTENQYQSAAELIFARPQVAETGLDTTAYEAALAKAQKLTDKSNQEEVASVVASMKFATDNHLLTNRMLEFFANYLDQLKDQTPTPTPDPEPTPEPKPEAPTSSKGDEAAPVVDLPEFTGGVNGVEAAIHEVPEFTGGVNAAEAAVHEVPEYNEVEGTAGNEVAIHEVPEFTGGVNGAEAAVHEVPEYTGAIGTAGDQAAPTVEKPTEGVRVLSDKTTGVVVAGLARDLATDLNLKVQKVTDQSLQGVKFDAYALHLVDKDKHEVQAKGVVLVRLPVSSEVAGVYYTASGEAVSFTNGQGTVEFTTSQLGHFAVVYKQVSKPQTPSVGEPGHKPQTPLTEEPGSQVQTPSTEKLDHKPQDAAVQKLDQKSDDTAKPEMKEVAAKQEAKDKLPETGTSKSDHLFFLASLSLAMSALFLAKRKED</sequence>
<dbReference type="Gene3D" id="2.70.98.10">
    <property type="match status" value="1"/>
</dbReference>
<evidence type="ECO:0000256" key="2">
    <source>
        <dbReference type="ARBA" id="ARBA00022512"/>
    </source>
</evidence>
<dbReference type="SUPFAM" id="SSF50494">
    <property type="entry name" value="Trypsin-like serine proteases"/>
    <property type="match status" value="1"/>
</dbReference>
<dbReference type="Pfam" id="PF00754">
    <property type="entry name" value="F5_F8_type_C"/>
    <property type="match status" value="1"/>
</dbReference>
<evidence type="ECO:0000313" key="12">
    <source>
        <dbReference type="EMBL" id="MDY4345255.1"/>
    </source>
</evidence>
<keyword evidence="4 9" id="KW-0645">Protease</keyword>
<dbReference type="NCBIfam" id="TIGR01167">
    <property type="entry name" value="LPXTG_anchor"/>
    <property type="match status" value="1"/>
</dbReference>
<dbReference type="InterPro" id="IPR043504">
    <property type="entry name" value="Peptidase_S1_PA_chymotrypsin"/>
</dbReference>
<dbReference type="EMBL" id="JAXHDP010000001">
    <property type="protein sequence ID" value="MDY4345255.1"/>
    <property type="molecule type" value="Genomic_DNA"/>
</dbReference>
<dbReference type="InterPro" id="IPR040633">
    <property type="entry name" value="Gal_mutarotas_3"/>
</dbReference>
<protein>
    <recommendedName>
        <fullName evidence="9">Serine protease</fullName>
        <ecNumber evidence="9">3.4.21.-</ecNumber>
    </recommendedName>
</protein>
<evidence type="ECO:0000259" key="11">
    <source>
        <dbReference type="PROSITE" id="PS50847"/>
    </source>
</evidence>
<evidence type="ECO:0000256" key="4">
    <source>
        <dbReference type="ARBA" id="ARBA00022670"/>
    </source>
</evidence>
<feature type="region of interest" description="Disordered" evidence="10">
    <location>
        <begin position="2000"/>
        <end position="2038"/>
    </location>
</feature>
<dbReference type="Pfam" id="PF18080">
    <property type="entry name" value="Gal_mutarotas_3"/>
    <property type="match status" value="1"/>
</dbReference>
<gene>
    <name evidence="12" type="ORF">SPC81_01375</name>
</gene>
<feature type="compositionally biased region" description="Basic and acidic residues" evidence="10">
    <location>
        <begin position="113"/>
        <end position="141"/>
    </location>
</feature>
<evidence type="ECO:0000256" key="8">
    <source>
        <dbReference type="ARBA" id="ARBA00023088"/>
    </source>
</evidence>
<dbReference type="SUPFAM" id="SSF49785">
    <property type="entry name" value="Galactose-binding domain-like"/>
    <property type="match status" value="1"/>
</dbReference>
<dbReference type="InterPro" id="IPR008256">
    <property type="entry name" value="Peptidase_S1B"/>
</dbReference>
<keyword evidence="6 9" id="KW-0378">Hydrolase</keyword>
<dbReference type="CDD" id="cd14244">
    <property type="entry name" value="GH_101_like"/>
    <property type="match status" value="1"/>
</dbReference>
<dbReference type="Pfam" id="PF04650">
    <property type="entry name" value="YSIRK_signal"/>
    <property type="match status" value="1"/>
</dbReference>
<dbReference type="Pfam" id="PF21466">
    <property type="entry name" value="GH101_dom-5"/>
    <property type="match status" value="1"/>
</dbReference>
<evidence type="ECO:0000256" key="5">
    <source>
        <dbReference type="ARBA" id="ARBA00022729"/>
    </source>
</evidence>
<dbReference type="Gene3D" id="2.60.40.1180">
    <property type="entry name" value="Golgi alpha-mannosidase II"/>
    <property type="match status" value="1"/>
</dbReference>
<dbReference type="InterPro" id="IPR025706">
    <property type="entry name" value="Endoa_GalNAc"/>
</dbReference>
<reference evidence="12 13" key="1">
    <citation type="submission" date="2023-11" db="EMBL/GenBank/DDBJ databases">
        <title>Streptococcus wuxiensis sp. nov., Streptococcus jiangnanensis sp. nov., Streptococcus fermentans sp. nov., three novel members of the genus Streptococcus isolated from breast milk.</title>
        <authorList>
            <person name="Zhou Y."/>
            <person name="Yang B."/>
        </authorList>
    </citation>
    <scope>NUCLEOTIDE SEQUENCE [LARGE SCALE GENOMIC DNA]</scope>
    <source>
        <strain evidence="12 13">BJSWXB5TM5</strain>
    </source>
</reference>
<dbReference type="InterPro" id="IPR035364">
    <property type="entry name" value="Beta_sandwich_GH101"/>
</dbReference>
<dbReference type="InterPro" id="IPR014718">
    <property type="entry name" value="GH-type_carb-bd"/>
</dbReference>
<feature type="compositionally biased region" description="Basic and acidic residues" evidence="10">
    <location>
        <begin position="2286"/>
        <end position="2312"/>
    </location>
</feature>
<dbReference type="Pfam" id="PF00746">
    <property type="entry name" value="Gram_pos_anchor"/>
    <property type="match status" value="1"/>
</dbReference>
<dbReference type="InterPro" id="IPR008353">
    <property type="entry name" value="Peptidase_S1B_tx"/>
</dbReference>
<dbReference type="Pfam" id="PF13365">
    <property type="entry name" value="Trypsin_2"/>
    <property type="match status" value="1"/>
</dbReference>
<dbReference type="GO" id="GO:0033926">
    <property type="term" value="F:endo-alpha-N-acetylgalactosaminidase activity"/>
    <property type="evidence" value="ECO:0007669"/>
    <property type="project" value="UniProtKB-EC"/>
</dbReference>
<keyword evidence="12" id="KW-0326">Glycosidase</keyword>
<keyword evidence="5" id="KW-0732">Signal</keyword>
<dbReference type="Pfam" id="PF17451">
    <property type="entry name" value="Glyco_hyd_101C"/>
    <property type="match status" value="1"/>
</dbReference>
<proteinExistence type="inferred from homology"/>
<evidence type="ECO:0000256" key="6">
    <source>
        <dbReference type="ARBA" id="ARBA00022801"/>
    </source>
</evidence>
<feature type="region of interest" description="Disordered" evidence="10">
    <location>
        <begin position="61"/>
        <end position="141"/>
    </location>
</feature>
<dbReference type="InterPro" id="IPR009003">
    <property type="entry name" value="Peptidase_S1_PA"/>
</dbReference>
<dbReference type="InterPro" id="IPR005877">
    <property type="entry name" value="YSIRK_signal_dom"/>
</dbReference>
<dbReference type="Gene3D" id="2.40.10.10">
    <property type="entry name" value="Trypsin-like serine proteases"/>
    <property type="match status" value="2"/>
</dbReference>
<keyword evidence="13" id="KW-1185">Reference proteome</keyword>
<dbReference type="RefSeq" id="WP_083303343.1">
    <property type="nucleotide sequence ID" value="NZ_JAXHDP010000001.1"/>
</dbReference>
<feature type="region of interest" description="Disordered" evidence="10">
    <location>
        <begin position="617"/>
        <end position="638"/>
    </location>
</feature>
<dbReference type="InterPro" id="IPR049964">
    <property type="entry name" value="NanA_rpt"/>
</dbReference>
<accession>A0ABU5FWH3</accession>
<dbReference type="InterPro" id="IPR040502">
    <property type="entry name" value="GH101_dom-6"/>
</dbReference>
<dbReference type="InterPro" id="IPR049314">
    <property type="entry name" value="GH101_dom-5"/>
</dbReference>
<feature type="domain" description="Gram-positive cocci surface proteins LPxTG" evidence="11">
    <location>
        <begin position="2311"/>
        <end position="2343"/>
    </location>
</feature>
<dbReference type="EC" id="3.4.21.-" evidence="9"/>
<dbReference type="PRINTS" id="PR00839">
    <property type="entry name" value="V8PROTEASE"/>
</dbReference>
<dbReference type="InterPro" id="IPR019931">
    <property type="entry name" value="LPXTG_anchor"/>
</dbReference>
<dbReference type="InterPro" id="IPR013780">
    <property type="entry name" value="Glyco_hydro_b"/>
</dbReference>
<dbReference type="PRINTS" id="PR01774">
    <property type="entry name" value="EXFOLTOXIN"/>
</dbReference>
<dbReference type="Gene3D" id="3.20.20.80">
    <property type="entry name" value="Glycosidases"/>
    <property type="match status" value="1"/>
</dbReference>
<dbReference type="NCBIfam" id="NF043031">
    <property type="entry name" value="SIALI-17"/>
    <property type="match status" value="3"/>
</dbReference>
<feature type="compositionally biased region" description="Basic and acidic residues" evidence="10">
    <location>
        <begin position="61"/>
        <end position="75"/>
    </location>
</feature>
<evidence type="ECO:0000313" key="13">
    <source>
        <dbReference type="Proteomes" id="UP001280591"/>
    </source>
</evidence>
<dbReference type="NCBIfam" id="TIGR01168">
    <property type="entry name" value="YSIRK_signal"/>
    <property type="match status" value="1"/>
</dbReference>
<keyword evidence="2" id="KW-0134">Cell wall</keyword>
<keyword evidence="7 9" id="KW-0720">Serine protease</keyword>